<dbReference type="EMBL" id="JANF02000061">
    <property type="protein sequence ID" value="KER36005.1"/>
    <property type="molecule type" value="Genomic_DNA"/>
</dbReference>
<keyword evidence="3 12" id="KW-0479">Metal-binding</keyword>
<dbReference type="SUPFAM" id="SSF46626">
    <property type="entry name" value="Cytochrome c"/>
    <property type="match status" value="1"/>
</dbReference>
<dbReference type="AlphaFoldDB" id="A0A8E1C291"/>
<evidence type="ECO:0000313" key="17">
    <source>
        <dbReference type="Proteomes" id="UP000028135"/>
    </source>
</evidence>
<gene>
    <name evidence="16" type="ORF">AL00_13220</name>
</gene>
<comment type="caution">
    <text evidence="16">The sequence shown here is derived from an EMBL/GenBank/DDBJ whole genome shotgun (WGS) entry which is preliminary data.</text>
</comment>
<feature type="binding site" description="covalent" evidence="11">
    <location>
        <position position="631"/>
    </location>
    <ligand>
        <name>heme c</name>
        <dbReference type="ChEBI" id="CHEBI:61717"/>
    </ligand>
</feature>
<keyword evidence="2 11" id="KW-0349">Heme</keyword>
<comment type="cofactor">
    <cofactor evidence="11">
        <name>pyrroloquinoline quinone</name>
        <dbReference type="ChEBI" id="CHEBI:58442"/>
    </cofactor>
    <text evidence="11">Binds 1 PQQ group per subunit.</text>
</comment>
<dbReference type="SUPFAM" id="SSF50998">
    <property type="entry name" value="Quinoprotein alcohol dehydrogenase-like"/>
    <property type="match status" value="1"/>
</dbReference>
<feature type="active site" description="Proton acceptor" evidence="10">
    <location>
        <position position="327"/>
    </location>
</feature>
<dbReference type="SMART" id="SM00564">
    <property type="entry name" value="PQQ"/>
    <property type="match status" value="5"/>
</dbReference>
<dbReference type="RefSeq" id="WP_020819005.1">
    <property type="nucleotide sequence ID" value="NZ_JANF02000061.1"/>
</dbReference>
<feature type="domain" description="Cytochrome c" evidence="15">
    <location>
        <begin position="618"/>
        <end position="694"/>
    </location>
</feature>
<dbReference type="Pfam" id="PF13442">
    <property type="entry name" value="Cytochrome_CBB3"/>
    <property type="match status" value="1"/>
</dbReference>
<feature type="binding site" description="covalent" evidence="11">
    <location>
        <position position="634"/>
    </location>
    <ligand>
        <name>heme c</name>
        <dbReference type="ChEBI" id="CHEBI:61717"/>
    </ligand>
</feature>
<feature type="binding site" evidence="12">
    <location>
        <position position="327"/>
    </location>
    <ligand>
        <name>Ca(2+)</name>
        <dbReference type="ChEBI" id="CHEBI:29108"/>
    </ligand>
</feature>
<feature type="binding site" evidence="11">
    <location>
        <position position="92"/>
    </location>
    <ligand>
        <name>pyrroloquinoline quinone</name>
        <dbReference type="ChEBI" id="CHEBI:58442"/>
    </ligand>
</feature>
<dbReference type="Gene3D" id="2.140.10.10">
    <property type="entry name" value="Quinoprotein alcohol dehydrogenase-like superfamily"/>
    <property type="match status" value="1"/>
</dbReference>
<dbReference type="InterPro" id="IPR011047">
    <property type="entry name" value="Quinoprotein_ADH-like_sf"/>
</dbReference>
<evidence type="ECO:0000313" key="16">
    <source>
        <dbReference type="EMBL" id="KER36005.1"/>
    </source>
</evidence>
<dbReference type="PANTHER" id="PTHR32303">
    <property type="entry name" value="QUINOPROTEIN ALCOHOL DEHYDROGENASE (CYTOCHROME C)"/>
    <property type="match status" value="1"/>
</dbReference>
<feature type="binding site" evidence="11">
    <location>
        <position position="262"/>
    </location>
    <ligand>
        <name>pyrroloquinoline quinone</name>
        <dbReference type="ChEBI" id="CHEBI:58442"/>
    </ligand>
</feature>
<evidence type="ECO:0000256" key="7">
    <source>
        <dbReference type="ARBA" id="ARBA00023002"/>
    </source>
</evidence>
<dbReference type="InterPro" id="IPR036909">
    <property type="entry name" value="Cyt_c-like_dom_sf"/>
</dbReference>
<dbReference type="InterPro" id="IPR017512">
    <property type="entry name" value="PQQ_MeOH/EtOH_DH"/>
</dbReference>
<feature type="binding site" evidence="11">
    <location>
        <position position="188"/>
    </location>
    <ligand>
        <name>pyrroloquinoline quinone</name>
        <dbReference type="ChEBI" id="CHEBI:58442"/>
    </ligand>
</feature>
<feature type="signal peptide" evidence="14">
    <location>
        <begin position="1"/>
        <end position="28"/>
    </location>
</feature>
<evidence type="ECO:0000256" key="12">
    <source>
        <dbReference type="PIRSR" id="PIRSR617512-3"/>
    </source>
</evidence>
<evidence type="ECO:0000256" key="9">
    <source>
        <dbReference type="ARBA" id="ARBA00023157"/>
    </source>
</evidence>
<keyword evidence="5 12" id="KW-0106">Calcium</keyword>
<dbReference type="GO" id="GO:0016020">
    <property type="term" value="C:membrane"/>
    <property type="evidence" value="ECO:0007669"/>
    <property type="project" value="InterPro"/>
</dbReference>
<feature type="binding site" evidence="11">
    <location>
        <position position="354"/>
    </location>
    <ligand>
        <name>pyrroloquinoline quinone</name>
        <dbReference type="ChEBI" id="CHEBI:58442"/>
    </ligand>
</feature>
<evidence type="ECO:0000256" key="6">
    <source>
        <dbReference type="ARBA" id="ARBA00022891"/>
    </source>
</evidence>
<dbReference type="PROSITE" id="PS51007">
    <property type="entry name" value="CYTC"/>
    <property type="match status" value="1"/>
</dbReference>
<keyword evidence="9 13" id="KW-1015">Disulfide bond</keyword>
<feature type="binding site" description="axial binding residue" evidence="12">
    <location>
        <position position="671"/>
    </location>
    <ligand>
        <name>heme c</name>
        <dbReference type="ChEBI" id="CHEBI:61717"/>
    </ligand>
    <ligandPart>
        <name>Fe</name>
        <dbReference type="ChEBI" id="CHEBI:18248"/>
    </ligandPart>
</feature>
<evidence type="ECO:0000259" key="15">
    <source>
        <dbReference type="PROSITE" id="PS51007"/>
    </source>
</evidence>
<keyword evidence="7" id="KW-0560">Oxidoreductase</keyword>
<dbReference type="InterPro" id="IPR018391">
    <property type="entry name" value="PQQ_b-propeller_rpt"/>
</dbReference>
<dbReference type="GO" id="GO:0016614">
    <property type="term" value="F:oxidoreductase activity, acting on CH-OH group of donors"/>
    <property type="evidence" value="ECO:0007669"/>
    <property type="project" value="InterPro"/>
</dbReference>
<comment type="similarity">
    <text evidence="1">Belongs to the bacterial PQQ dehydrogenase family.</text>
</comment>
<evidence type="ECO:0000256" key="2">
    <source>
        <dbReference type="ARBA" id="ARBA00022617"/>
    </source>
</evidence>
<accession>A0A8E1C291</accession>
<feature type="chain" id="PRO_5034037170" evidence="14">
    <location>
        <begin position="29"/>
        <end position="704"/>
    </location>
</feature>
<dbReference type="InterPro" id="IPR009056">
    <property type="entry name" value="Cyt_c-like_dom"/>
</dbReference>
<sequence length="704" mass="76339">MAKRSGRFHWARKGAVAAILLLGTAALAFQGEGRPVDDARLRAVDRGSGEWIVPAAGYSEQRFSPHAQINVDTVKRLGLAWYADLGTDRGVEATPIVVDRILYNITPWNVTTAYDAVTGRELWRYDPQVPRRFGGFACCDIVSRGVAAWKGKIFIATLDGRLIALDARTGKPMWSQQTLDPGWAYTITGAPRVYDGKVIIGNAGAEAAAPGYVSAYDAETGRKLWRFNIVPGDPAKGYKSKAEAMAAKTWKGEWWKQGGGGTAWDSFAYDPEARLVYIGTGNGGPWAQAVRSPGGGDNLFLSSIVAVNVDTGAYVWHYQETPGDEWDYTATQSIILADMKFGGRNRKVLLHAPKNGFFYVLDRRTGELLSAEPYVPGITWAKGIDRKTGRPIVNPEARYGETPVLVSPSAGGGHNWNPMAYSPKTGLAYFPVLQSAMTYAFDPKFKVQPGEMHQLGIASTGHEELRKRHAAEIAAMTKVWLTAWDPVKQKEVWRVPYARRGSGGALVTGGNLVFQGTIDANFAAYRADTGAKLWEMPVRQVPIAGAMSYFIDDVQYVAVNAGWGGGLAHGPNSNDSGMRLSTARLLVFRLDGKATLPPLPVATAATVAPPPPDSAPAAQVDRGRALYATNCSGCHGDEARGGIKDLRKLTPETRAQFYDIVLGGIRADNGMVSFADKLSRADAEAIHAYLVHRANQDWDGHEVK</sequence>
<feature type="disulfide bond" evidence="13">
    <location>
        <begin position="138"/>
        <end position="139"/>
    </location>
</feature>
<feature type="binding site" evidence="12">
    <location>
        <position position="282"/>
    </location>
    <ligand>
        <name>Ca(2+)</name>
        <dbReference type="ChEBI" id="CHEBI:29108"/>
    </ligand>
</feature>
<feature type="binding site" evidence="11">
    <location>
        <begin position="204"/>
        <end position="205"/>
    </location>
    <ligand>
        <name>pyrroloquinoline quinone</name>
        <dbReference type="ChEBI" id="CHEBI:58442"/>
    </ligand>
</feature>
<dbReference type="Gene3D" id="1.10.760.10">
    <property type="entry name" value="Cytochrome c-like domain"/>
    <property type="match status" value="1"/>
</dbReference>
<evidence type="ECO:0000256" key="13">
    <source>
        <dbReference type="PIRSR" id="PIRSR617512-4"/>
    </source>
</evidence>
<feature type="binding site" description="axial binding residue" evidence="12">
    <location>
        <position position="635"/>
    </location>
    <ligand>
        <name>heme c</name>
        <dbReference type="ChEBI" id="CHEBI:61717"/>
    </ligand>
    <ligandPart>
        <name>Fe</name>
        <dbReference type="ChEBI" id="CHEBI:18248"/>
    </ligandPart>
</feature>
<keyword evidence="4 14" id="KW-0732">Signal</keyword>
<dbReference type="GO" id="GO:0020037">
    <property type="term" value="F:heme binding"/>
    <property type="evidence" value="ECO:0007669"/>
    <property type="project" value="InterPro"/>
</dbReference>
<evidence type="ECO:0000256" key="8">
    <source>
        <dbReference type="ARBA" id="ARBA00023004"/>
    </source>
</evidence>
<protein>
    <submittedName>
        <fullName evidence="16">Quinohemoprotein alcohol dehydrogenase</fullName>
    </submittedName>
</protein>
<keyword evidence="8 12" id="KW-0408">Iron</keyword>
<dbReference type="InterPro" id="IPR002372">
    <property type="entry name" value="PQQ_rpt_dom"/>
</dbReference>
<dbReference type="GO" id="GO:0009055">
    <property type="term" value="F:electron transfer activity"/>
    <property type="evidence" value="ECO:0007669"/>
    <property type="project" value="InterPro"/>
</dbReference>
<evidence type="ECO:0000256" key="14">
    <source>
        <dbReference type="SAM" id="SignalP"/>
    </source>
</evidence>
<feature type="binding site" evidence="12">
    <location>
        <position position="206"/>
    </location>
    <ligand>
        <name>Ca(2+)</name>
        <dbReference type="ChEBI" id="CHEBI:29108"/>
    </ligand>
</feature>
<keyword evidence="6 11" id="KW-0634">PQQ</keyword>
<comment type="cofactor">
    <cofactor evidence="12">
        <name>Ca(2+)</name>
        <dbReference type="ChEBI" id="CHEBI:29108"/>
    </cofactor>
    <text evidence="12">Binds 1 Ca(2+) ion per subunit.</text>
</comment>
<dbReference type="Proteomes" id="UP000028135">
    <property type="component" value="Unassembled WGS sequence"/>
</dbReference>
<organism evidence="16 17">
    <name type="scientific">Sphingobium indicum F2</name>
    <dbReference type="NCBI Taxonomy" id="1450518"/>
    <lineage>
        <taxon>Bacteria</taxon>
        <taxon>Pseudomonadati</taxon>
        <taxon>Pseudomonadota</taxon>
        <taxon>Alphaproteobacteria</taxon>
        <taxon>Sphingomonadales</taxon>
        <taxon>Sphingomonadaceae</taxon>
        <taxon>Sphingobium</taxon>
    </lineage>
</organism>
<evidence type="ECO:0000256" key="5">
    <source>
        <dbReference type="ARBA" id="ARBA00022837"/>
    </source>
</evidence>
<proteinExistence type="inferred from homology"/>
<feature type="binding site" evidence="11">
    <location>
        <begin position="415"/>
        <end position="416"/>
    </location>
    <ligand>
        <name>pyrroloquinoline quinone</name>
        <dbReference type="ChEBI" id="CHEBI:58442"/>
    </ligand>
</feature>
<evidence type="ECO:0000256" key="4">
    <source>
        <dbReference type="ARBA" id="ARBA00022729"/>
    </source>
</evidence>
<comment type="cofactor">
    <cofactor evidence="11">
        <name>heme c</name>
        <dbReference type="ChEBI" id="CHEBI:61717"/>
    </cofactor>
    <text evidence="11">Binds 1 heme c group per subunit.</text>
</comment>
<name>A0A8E1C291_9SPHN</name>
<reference evidence="16 17" key="1">
    <citation type="submission" date="2014-05" db="EMBL/GenBank/DDBJ databases">
        <title>Genome Announcement of Sphingobium lucknowense F2.</title>
        <authorList>
            <person name="Lal R."/>
            <person name="Negi V."/>
            <person name="Lata P."/>
            <person name="Sangwan N."/>
            <person name="Gupta S.K."/>
            <person name="Rao D.L.N."/>
            <person name="Das S."/>
        </authorList>
    </citation>
    <scope>NUCLEOTIDE SEQUENCE [LARGE SCALE GENOMIC DNA]</scope>
    <source>
        <strain evidence="16 17">F2</strain>
    </source>
</reference>
<evidence type="ECO:0000256" key="11">
    <source>
        <dbReference type="PIRSR" id="PIRSR617512-2"/>
    </source>
</evidence>
<dbReference type="GO" id="GO:0005509">
    <property type="term" value="F:calcium ion binding"/>
    <property type="evidence" value="ECO:0007669"/>
    <property type="project" value="InterPro"/>
</dbReference>
<dbReference type="CDD" id="cd10279">
    <property type="entry name" value="PQQ_ADH_II"/>
    <property type="match status" value="1"/>
</dbReference>
<dbReference type="NCBIfam" id="TIGR03075">
    <property type="entry name" value="PQQ_enz_alc_DH"/>
    <property type="match status" value="1"/>
</dbReference>
<dbReference type="Pfam" id="PF01011">
    <property type="entry name" value="PQQ"/>
    <property type="match status" value="2"/>
</dbReference>
<evidence type="ECO:0000256" key="10">
    <source>
        <dbReference type="PIRSR" id="PIRSR617512-1"/>
    </source>
</evidence>
<evidence type="ECO:0000256" key="1">
    <source>
        <dbReference type="ARBA" id="ARBA00008156"/>
    </source>
</evidence>
<evidence type="ECO:0000256" key="3">
    <source>
        <dbReference type="ARBA" id="ARBA00022723"/>
    </source>
</evidence>
<feature type="binding site" evidence="11">
    <location>
        <position position="144"/>
    </location>
    <ligand>
        <name>pyrroloquinoline quinone</name>
        <dbReference type="ChEBI" id="CHEBI:58442"/>
    </ligand>
</feature>